<feature type="domain" description="Rhodanese" evidence="3">
    <location>
        <begin position="47"/>
        <end position="170"/>
    </location>
</feature>
<dbReference type="InterPro" id="IPR001763">
    <property type="entry name" value="Rhodanese-like_dom"/>
</dbReference>
<keyword evidence="1" id="KW-0175">Coiled coil</keyword>
<dbReference type="PANTHER" id="PTHR45187">
    <property type="entry name" value="RHODANESE-LIKE DOMAIN-CONTAINING PROTEIN 11, CHLOROPLASTIC"/>
    <property type="match status" value="1"/>
</dbReference>
<name>A0A7S2SWM4_9CHLO</name>
<dbReference type="Gene3D" id="3.40.250.10">
    <property type="entry name" value="Rhodanese-like domain"/>
    <property type="match status" value="1"/>
</dbReference>
<reference evidence="4" key="1">
    <citation type="submission" date="2021-01" db="EMBL/GenBank/DDBJ databases">
        <authorList>
            <person name="Corre E."/>
            <person name="Pelletier E."/>
            <person name="Niang G."/>
            <person name="Scheremetjew M."/>
            <person name="Finn R."/>
            <person name="Kale V."/>
            <person name="Holt S."/>
            <person name="Cochrane G."/>
            <person name="Meng A."/>
            <person name="Brown T."/>
            <person name="Cohen L."/>
        </authorList>
    </citation>
    <scope>NUCLEOTIDE SEQUENCE</scope>
    <source>
        <strain evidence="4">CCMP1205</strain>
    </source>
</reference>
<keyword evidence="2" id="KW-0472">Membrane</keyword>
<proteinExistence type="predicted"/>
<dbReference type="EMBL" id="HBHL01000334">
    <property type="protein sequence ID" value="CAD9711377.1"/>
    <property type="molecule type" value="Transcribed_RNA"/>
</dbReference>
<dbReference type="SMART" id="SM00450">
    <property type="entry name" value="RHOD"/>
    <property type="match status" value="1"/>
</dbReference>
<evidence type="ECO:0000313" key="4">
    <source>
        <dbReference type="EMBL" id="CAD9711377.1"/>
    </source>
</evidence>
<dbReference type="SUPFAM" id="SSF52821">
    <property type="entry name" value="Rhodanese/Cell cycle control phosphatase"/>
    <property type="match status" value="1"/>
</dbReference>
<feature type="coiled-coil region" evidence="1">
    <location>
        <begin position="9"/>
        <end position="36"/>
    </location>
</feature>
<dbReference type="CDD" id="cd00158">
    <property type="entry name" value="RHOD"/>
    <property type="match status" value="1"/>
</dbReference>
<protein>
    <recommendedName>
        <fullName evidence="3">Rhodanese domain-containing protein</fullName>
    </recommendedName>
</protein>
<sequence>MSQQAGVCRASAEETARMMDEQMKRLEAQVQEGKIKAVNAAEVGNLLSNGWVLLDVRPPEETNKGHIEGSVEVPLFVTDDDMSPGGLLKQMSAFGMGGWWLGNRHMKLNTKFMGSVRKGIPTDSSVIVACQKGLRSLSACEQLAKNGYSKVAWVTGGLDTAEPGDLPVKDGKDIRFAGNGGVSDLVGWTEAHRKANKDQSVLDGPFGIVLKVAIGILALDFVSFVFEQVKNFTSQ</sequence>
<dbReference type="Pfam" id="PF00581">
    <property type="entry name" value="Rhodanese"/>
    <property type="match status" value="1"/>
</dbReference>
<dbReference type="PROSITE" id="PS50206">
    <property type="entry name" value="RHODANESE_3"/>
    <property type="match status" value="1"/>
</dbReference>
<dbReference type="InterPro" id="IPR036873">
    <property type="entry name" value="Rhodanese-like_dom_sf"/>
</dbReference>
<accession>A0A7S2SWM4</accession>
<evidence type="ECO:0000259" key="3">
    <source>
        <dbReference type="PROSITE" id="PS50206"/>
    </source>
</evidence>
<keyword evidence="2" id="KW-0812">Transmembrane</keyword>
<feature type="transmembrane region" description="Helical" evidence="2">
    <location>
        <begin position="206"/>
        <end position="226"/>
    </location>
</feature>
<evidence type="ECO:0000256" key="1">
    <source>
        <dbReference type="SAM" id="Coils"/>
    </source>
</evidence>
<evidence type="ECO:0000256" key="2">
    <source>
        <dbReference type="SAM" id="Phobius"/>
    </source>
</evidence>
<dbReference type="AlphaFoldDB" id="A0A7S2SWM4"/>
<gene>
    <name evidence="4" type="ORF">CPRI1469_LOCUS216</name>
</gene>
<organism evidence="4">
    <name type="scientific">Chloropicon primus</name>
    <dbReference type="NCBI Taxonomy" id="1764295"/>
    <lineage>
        <taxon>Eukaryota</taxon>
        <taxon>Viridiplantae</taxon>
        <taxon>Chlorophyta</taxon>
        <taxon>Chloropicophyceae</taxon>
        <taxon>Chloropicales</taxon>
        <taxon>Chloropicaceae</taxon>
        <taxon>Chloropicon</taxon>
    </lineage>
</organism>
<dbReference type="PANTHER" id="PTHR45187:SF2">
    <property type="entry name" value="RHODANESE-LIKE DOMAIN-CONTAINING PROTEIN 11, CHLOROPLASTIC"/>
    <property type="match status" value="1"/>
</dbReference>
<dbReference type="InterPro" id="IPR044664">
    <property type="entry name" value="STR11-like"/>
</dbReference>
<keyword evidence="2" id="KW-1133">Transmembrane helix</keyword>